<evidence type="ECO:0000313" key="5">
    <source>
        <dbReference type="Proteomes" id="UP001286456"/>
    </source>
</evidence>
<feature type="signal peptide" evidence="2">
    <location>
        <begin position="1"/>
        <end position="22"/>
    </location>
</feature>
<protein>
    <submittedName>
        <fullName evidence="4">Pyridine nucleotide-disulfide oxidoreductase family protein</fullName>
    </submittedName>
</protein>
<dbReference type="InterPro" id="IPR052766">
    <property type="entry name" value="S41A_metabolite_peptidase"/>
</dbReference>
<dbReference type="InterPro" id="IPR029045">
    <property type="entry name" value="ClpP/crotonase-like_dom_sf"/>
</dbReference>
<feature type="chain" id="PRO_5041947456" evidence="2">
    <location>
        <begin position="23"/>
        <end position="796"/>
    </location>
</feature>
<dbReference type="PANTHER" id="PTHR37049:SF4">
    <property type="entry name" value="RHODANESE DOMAIN-CONTAINING PROTEIN"/>
    <property type="match status" value="1"/>
</dbReference>
<organism evidence="4 5">
    <name type="scientific">Cercophora scortea</name>
    <dbReference type="NCBI Taxonomy" id="314031"/>
    <lineage>
        <taxon>Eukaryota</taxon>
        <taxon>Fungi</taxon>
        <taxon>Dikarya</taxon>
        <taxon>Ascomycota</taxon>
        <taxon>Pezizomycotina</taxon>
        <taxon>Sordariomycetes</taxon>
        <taxon>Sordariomycetidae</taxon>
        <taxon>Sordariales</taxon>
        <taxon>Lasiosphaeriaceae</taxon>
        <taxon>Cercophora</taxon>
    </lineage>
</organism>
<dbReference type="SUPFAM" id="SSF52096">
    <property type="entry name" value="ClpP/crotonase"/>
    <property type="match status" value="1"/>
</dbReference>
<dbReference type="Gene3D" id="3.90.226.10">
    <property type="entry name" value="2-enoyl-CoA Hydratase, Chain A, domain 1"/>
    <property type="match status" value="1"/>
</dbReference>
<evidence type="ECO:0000259" key="3">
    <source>
        <dbReference type="Pfam" id="PF23658"/>
    </source>
</evidence>
<dbReference type="EMBL" id="JAUEPO010000004">
    <property type="protein sequence ID" value="KAK3324384.1"/>
    <property type="molecule type" value="Genomic_DNA"/>
</dbReference>
<dbReference type="AlphaFoldDB" id="A0AAE0IFW2"/>
<feature type="region of interest" description="Disordered" evidence="1">
    <location>
        <begin position="744"/>
        <end position="768"/>
    </location>
</feature>
<evidence type="ECO:0000313" key="4">
    <source>
        <dbReference type="EMBL" id="KAK3324384.1"/>
    </source>
</evidence>
<reference evidence="4" key="2">
    <citation type="submission" date="2023-06" db="EMBL/GenBank/DDBJ databases">
        <authorList>
            <consortium name="Lawrence Berkeley National Laboratory"/>
            <person name="Haridas S."/>
            <person name="Hensen N."/>
            <person name="Bonometti L."/>
            <person name="Westerberg I."/>
            <person name="Brannstrom I.O."/>
            <person name="Guillou S."/>
            <person name="Cros-Aarteil S."/>
            <person name="Calhoun S."/>
            <person name="Kuo A."/>
            <person name="Mondo S."/>
            <person name="Pangilinan J."/>
            <person name="Riley R."/>
            <person name="Labutti K."/>
            <person name="Andreopoulos B."/>
            <person name="Lipzen A."/>
            <person name="Chen C."/>
            <person name="Yanf M."/>
            <person name="Daum C."/>
            <person name="Ng V."/>
            <person name="Clum A."/>
            <person name="Steindorff A."/>
            <person name="Ohm R."/>
            <person name="Martin F."/>
            <person name="Silar P."/>
            <person name="Natvig D."/>
            <person name="Lalanne C."/>
            <person name="Gautier V."/>
            <person name="Ament-Velasquez S.L."/>
            <person name="Kruys A."/>
            <person name="Hutchinson M.I."/>
            <person name="Powell A.J."/>
            <person name="Barry K."/>
            <person name="Miller A.N."/>
            <person name="Grigoriev I.V."/>
            <person name="Debuchy R."/>
            <person name="Gladieux P."/>
            <person name="Thoren M.H."/>
            <person name="Johannesson H."/>
        </authorList>
    </citation>
    <scope>NUCLEOTIDE SEQUENCE</scope>
    <source>
        <strain evidence="4">SMH4131-1</strain>
    </source>
</reference>
<name>A0AAE0IFW2_9PEZI</name>
<keyword evidence="5" id="KW-1185">Reference proteome</keyword>
<dbReference type="Pfam" id="PF23658">
    <property type="entry name" value="PDZ_CPAF_rel"/>
    <property type="match status" value="1"/>
</dbReference>
<dbReference type="Proteomes" id="UP001286456">
    <property type="component" value="Unassembled WGS sequence"/>
</dbReference>
<feature type="domain" description="CPAF-like PDZ" evidence="3">
    <location>
        <begin position="228"/>
        <end position="348"/>
    </location>
</feature>
<proteinExistence type="predicted"/>
<dbReference type="InterPro" id="IPR056186">
    <property type="entry name" value="PDZ_CPAF-rel"/>
</dbReference>
<keyword evidence="2" id="KW-0732">Signal</keyword>
<gene>
    <name evidence="4" type="ORF">B0T19DRAFT_229367</name>
</gene>
<dbReference type="PANTHER" id="PTHR37049">
    <property type="entry name" value="PEPTIDASE S41 FAMILY PROTEIN"/>
    <property type="match status" value="1"/>
</dbReference>
<comment type="caution">
    <text evidence="4">The sequence shown here is derived from an EMBL/GenBank/DDBJ whole genome shotgun (WGS) entry which is preliminary data.</text>
</comment>
<accession>A0AAE0IFW2</accession>
<evidence type="ECO:0000256" key="2">
    <source>
        <dbReference type="SAM" id="SignalP"/>
    </source>
</evidence>
<reference evidence="4" key="1">
    <citation type="journal article" date="2023" name="Mol. Phylogenet. Evol.">
        <title>Genome-scale phylogeny and comparative genomics of the fungal order Sordariales.</title>
        <authorList>
            <person name="Hensen N."/>
            <person name="Bonometti L."/>
            <person name="Westerberg I."/>
            <person name="Brannstrom I.O."/>
            <person name="Guillou S."/>
            <person name="Cros-Aarteil S."/>
            <person name="Calhoun S."/>
            <person name="Haridas S."/>
            <person name="Kuo A."/>
            <person name="Mondo S."/>
            <person name="Pangilinan J."/>
            <person name="Riley R."/>
            <person name="LaButti K."/>
            <person name="Andreopoulos B."/>
            <person name="Lipzen A."/>
            <person name="Chen C."/>
            <person name="Yan M."/>
            <person name="Daum C."/>
            <person name="Ng V."/>
            <person name="Clum A."/>
            <person name="Steindorff A."/>
            <person name="Ohm R.A."/>
            <person name="Martin F."/>
            <person name="Silar P."/>
            <person name="Natvig D.O."/>
            <person name="Lalanne C."/>
            <person name="Gautier V."/>
            <person name="Ament-Velasquez S.L."/>
            <person name="Kruys A."/>
            <person name="Hutchinson M.I."/>
            <person name="Powell A.J."/>
            <person name="Barry K."/>
            <person name="Miller A.N."/>
            <person name="Grigoriev I.V."/>
            <person name="Debuchy R."/>
            <person name="Gladieux P."/>
            <person name="Hiltunen Thoren M."/>
            <person name="Johannesson H."/>
        </authorList>
    </citation>
    <scope>NUCLEOTIDE SEQUENCE</scope>
    <source>
        <strain evidence="4">SMH4131-1</strain>
    </source>
</reference>
<evidence type="ECO:0000256" key="1">
    <source>
        <dbReference type="SAM" id="MobiDB-lite"/>
    </source>
</evidence>
<sequence>MRSHVLALLAGVVEVVAGSCAADNCLRALRATQTPGRLQAAQSFCASFTAAPVAATAIPSYASSACKGDISSRLSSACSCIAPSTTSASTTATPTAPARSACAIVSSSWAVQKSASPSATPTVAASIAYECLNSIPLGKAAAIELVDSIEPYLEWQSDAAYKADPPKDYFYPGYDMFAALAKVKANLQADKYANEFQFQEDLYITVFGPGHDGHFVYYPDALTRVFEWRRQRALVSISEDGTSLPVIKLYEDVISSPETASVVKLINGIDAATYVTDTINKATYNQDVDSAYNTMFYQKASVASAGSKGYFFSGGRIRYIYQGANTTFTFANGTVLTLENKAAVKANMTGVTDGPSYYSKFCSPNGPPKANSAASEVSAADAGVVVPGYPQPVIITKDSVVSGYYLDGEGFEDVAVISLLAFESDSIAEFQAVSQDFFDEAVAAGKTKLVIDFQNNGGGYILQGYDFFRQLFPSIVQDGFSRWKESDSFMAASRIVSDRVAGLNPYTSNNADLIGDYESWFNWRYDLNLTDQPFTSFEDKFAPHVYKNTKYTNLMRWNLNDNLTTTNETYGMGIEITGYGLLANVPQPFKAENIVILYDGVCASTCTLAAEMLRIQAGVKSVAMGGRPIAGPIQGVGGVKGSQVLQYSSIASYASFYLQHAENDEQRAALSRFSSLPVNRSSSAAVNVRDQILRDHVDDGLPAQFVYEAADCRLYWTLPMVNDVTQIWKAAAHAAFNGGKCAAGGISPPKKREANPPRAVGTRTAPLQRRSELVKRVRPPVDNEAWAAAFQQKAIP</sequence>